<keyword evidence="4" id="KW-0663">Pyridoxal phosphate</keyword>
<dbReference type="GO" id="GO:0008483">
    <property type="term" value="F:transaminase activity"/>
    <property type="evidence" value="ECO:0007669"/>
    <property type="project" value="UniProtKB-KW"/>
</dbReference>
<evidence type="ECO:0000256" key="7">
    <source>
        <dbReference type="ARBA" id="ARBA00023163"/>
    </source>
</evidence>
<dbReference type="InterPro" id="IPR051446">
    <property type="entry name" value="HTH_trans_reg/aminotransferase"/>
</dbReference>
<comment type="caution">
    <text evidence="9">The sequence shown here is derived from an EMBL/GenBank/DDBJ whole genome shotgun (WGS) entry which is preliminary data.</text>
</comment>
<gene>
    <name evidence="9" type="ORF">JK635_21925</name>
</gene>
<dbReference type="RefSeq" id="WP_202656060.1">
    <property type="nucleotide sequence ID" value="NZ_JAESWB010000365.1"/>
</dbReference>
<dbReference type="Proteomes" id="UP000623967">
    <property type="component" value="Unassembled WGS sequence"/>
</dbReference>
<dbReference type="SMART" id="SM00345">
    <property type="entry name" value="HTH_GNTR"/>
    <property type="match status" value="1"/>
</dbReference>
<evidence type="ECO:0000313" key="10">
    <source>
        <dbReference type="Proteomes" id="UP000623967"/>
    </source>
</evidence>
<sequence>MEISPFLNKELPESLYMQLYHWIRKEIEDGRLMPGTKMPSIRELTANLNVSRNTVETAYQQLQAEGYLESIPKSGVWVAEIEKPVWHLPPTEHPIIPEKQASPKVAVDFEYGNVDLDKFPIKQWKKCLTDAIDQQNNWLFQYGNKIGEFSLRKEIAHYLQQSRGVRATPEQILITAGTQTSISVLCRLLSLNGETVAMEEPGYLGVRTVFKDEGCHLKPIPLEHDGLSVKHLQTSMAKAIYVTPSHQFPYGMVLPVAKRIQLLKWAYQTNGYIFEDDYDGEFRYRGQPIPSLKSLDEEGRVIYLGTLSKCFLPTARLSYMVLPPSLMELLLQKFAEYNQSVSPIIQRAVAQFMKSGEFEKHIRRMRKWYQRKHQVLLTSIQQYMDTRVSIIGEKSGLHILLKLNGMTASKLIERGLSHGVKVYSPARFWLLPNDEIESIIMLGFGGLSLEEIEQGIRILASCLPKDLEKKGGPPLR</sequence>
<keyword evidence="3 9" id="KW-0808">Transferase</keyword>
<evidence type="ECO:0000256" key="4">
    <source>
        <dbReference type="ARBA" id="ARBA00022898"/>
    </source>
</evidence>
<dbReference type="InterPro" id="IPR036388">
    <property type="entry name" value="WH-like_DNA-bd_sf"/>
</dbReference>
<keyword evidence="10" id="KW-1185">Reference proteome</keyword>
<evidence type="ECO:0000256" key="5">
    <source>
        <dbReference type="ARBA" id="ARBA00023015"/>
    </source>
</evidence>
<evidence type="ECO:0000256" key="3">
    <source>
        <dbReference type="ARBA" id="ARBA00022576"/>
    </source>
</evidence>
<dbReference type="Gene3D" id="3.40.640.10">
    <property type="entry name" value="Type I PLP-dependent aspartate aminotransferase-like (Major domain)"/>
    <property type="match status" value="1"/>
</dbReference>
<protein>
    <submittedName>
        <fullName evidence="9">PLP-dependent aminotransferase family protein</fullName>
    </submittedName>
</protein>
<dbReference type="Pfam" id="PF00155">
    <property type="entry name" value="Aminotran_1_2"/>
    <property type="match status" value="1"/>
</dbReference>
<keyword evidence="6" id="KW-0238">DNA-binding</keyword>
<evidence type="ECO:0000256" key="1">
    <source>
        <dbReference type="ARBA" id="ARBA00001933"/>
    </source>
</evidence>
<keyword evidence="5" id="KW-0805">Transcription regulation</keyword>
<comment type="similarity">
    <text evidence="2">In the C-terminal section; belongs to the class-I pyridoxal-phosphate-dependent aminotransferase family.</text>
</comment>
<name>A0ABS1TX00_9BACI</name>
<comment type="cofactor">
    <cofactor evidence="1">
        <name>pyridoxal 5'-phosphate</name>
        <dbReference type="ChEBI" id="CHEBI:597326"/>
    </cofactor>
</comment>
<feature type="domain" description="HTH gntR-type" evidence="8">
    <location>
        <begin position="13"/>
        <end position="81"/>
    </location>
</feature>
<keyword evidence="7" id="KW-0804">Transcription</keyword>
<dbReference type="SUPFAM" id="SSF46785">
    <property type="entry name" value="Winged helix' DNA-binding domain"/>
    <property type="match status" value="1"/>
</dbReference>
<dbReference type="CDD" id="cd00609">
    <property type="entry name" value="AAT_like"/>
    <property type="match status" value="1"/>
</dbReference>
<dbReference type="PANTHER" id="PTHR46577">
    <property type="entry name" value="HTH-TYPE TRANSCRIPTIONAL REGULATORY PROTEIN GABR"/>
    <property type="match status" value="1"/>
</dbReference>
<keyword evidence="3 9" id="KW-0032">Aminotransferase</keyword>
<evidence type="ECO:0000259" key="8">
    <source>
        <dbReference type="PROSITE" id="PS50949"/>
    </source>
</evidence>
<dbReference type="InterPro" id="IPR015421">
    <property type="entry name" value="PyrdxlP-dep_Trfase_major"/>
</dbReference>
<evidence type="ECO:0000313" key="9">
    <source>
        <dbReference type="EMBL" id="MBL4954821.1"/>
    </source>
</evidence>
<dbReference type="SUPFAM" id="SSF53383">
    <property type="entry name" value="PLP-dependent transferases"/>
    <property type="match status" value="1"/>
</dbReference>
<accession>A0ABS1TX00</accession>
<dbReference type="PROSITE" id="PS50949">
    <property type="entry name" value="HTH_GNTR"/>
    <property type="match status" value="1"/>
</dbReference>
<dbReference type="Gene3D" id="1.10.10.10">
    <property type="entry name" value="Winged helix-like DNA-binding domain superfamily/Winged helix DNA-binding domain"/>
    <property type="match status" value="1"/>
</dbReference>
<dbReference type="InterPro" id="IPR036390">
    <property type="entry name" value="WH_DNA-bd_sf"/>
</dbReference>
<evidence type="ECO:0000256" key="2">
    <source>
        <dbReference type="ARBA" id="ARBA00005384"/>
    </source>
</evidence>
<dbReference type="EMBL" id="JAESWB010000365">
    <property type="protein sequence ID" value="MBL4954821.1"/>
    <property type="molecule type" value="Genomic_DNA"/>
</dbReference>
<dbReference type="CDD" id="cd07377">
    <property type="entry name" value="WHTH_GntR"/>
    <property type="match status" value="1"/>
</dbReference>
<dbReference type="InterPro" id="IPR015424">
    <property type="entry name" value="PyrdxlP-dep_Trfase"/>
</dbReference>
<reference evidence="9 10" key="1">
    <citation type="submission" date="2021-01" db="EMBL/GenBank/DDBJ databases">
        <title>Genome public.</title>
        <authorList>
            <person name="Liu C."/>
            <person name="Sun Q."/>
        </authorList>
    </citation>
    <scope>NUCLEOTIDE SEQUENCE [LARGE SCALE GENOMIC DNA]</scope>
    <source>
        <strain evidence="9 10">YIM B02564</strain>
    </source>
</reference>
<dbReference type="InterPro" id="IPR000524">
    <property type="entry name" value="Tscrpt_reg_HTH_GntR"/>
</dbReference>
<dbReference type="PRINTS" id="PR00035">
    <property type="entry name" value="HTHGNTR"/>
</dbReference>
<dbReference type="PANTHER" id="PTHR46577:SF1">
    <property type="entry name" value="HTH-TYPE TRANSCRIPTIONAL REGULATORY PROTEIN GABR"/>
    <property type="match status" value="1"/>
</dbReference>
<proteinExistence type="inferred from homology"/>
<dbReference type="Pfam" id="PF00392">
    <property type="entry name" value="GntR"/>
    <property type="match status" value="1"/>
</dbReference>
<evidence type="ECO:0000256" key="6">
    <source>
        <dbReference type="ARBA" id="ARBA00023125"/>
    </source>
</evidence>
<organism evidence="9 10">
    <name type="scientific">Neobacillus paridis</name>
    <dbReference type="NCBI Taxonomy" id="2803862"/>
    <lineage>
        <taxon>Bacteria</taxon>
        <taxon>Bacillati</taxon>
        <taxon>Bacillota</taxon>
        <taxon>Bacilli</taxon>
        <taxon>Bacillales</taxon>
        <taxon>Bacillaceae</taxon>
        <taxon>Neobacillus</taxon>
    </lineage>
</organism>
<dbReference type="InterPro" id="IPR004839">
    <property type="entry name" value="Aminotransferase_I/II_large"/>
</dbReference>